<organism evidence="3">
    <name type="scientific">Triticum aestivum</name>
    <name type="common">Wheat</name>
    <dbReference type="NCBI Taxonomy" id="4565"/>
    <lineage>
        <taxon>Eukaryota</taxon>
        <taxon>Viridiplantae</taxon>
        <taxon>Streptophyta</taxon>
        <taxon>Embryophyta</taxon>
        <taxon>Tracheophyta</taxon>
        <taxon>Spermatophyta</taxon>
        <taxon>Magnoliopsida</taxon>
        <taxon>Liliopsida</taxon>
        <taxon>Poales</taxon>
        <taxon>Poaceae</taxon>
        <taxon>BOP clade</taxon>
        <taxon>Pooideae</taxon>
        <taxon>Triticodae</taxon>
        <taxon>Triticeae</taxon>
        <taxon>Triticinae</taxon>
        <taxon>Triticum</taxon>
    </lineage>
</organism>
<dbReference type="EnsemblPlants" id="TraesCS2B02G552100.1">
    <property type="protein sequence ID" value="TraesCS2B02G552100.1"/>
    <property type="gene ID" value="TraesCS2B02G552100"/>
</dbReference>
<dbReference type="Proteomes" id="UP000019116">
    <property type="component" value="Chromosome 2B"/>
</dbReference>
<evidence type="ECO:0000313" key="4">
    <source>
        <dbReference type="Proteomes" id="UP000019116"/>
    </source>
</evidence>
<dbReference type="SUPFAM" id="SSF48452">
    <property type="entry name" value="TPR-like"/>
    <property type="match status" value="1"/>
</dbReference>
<reference evidence="3" key="2">
    <citation type="submission" date="2018-10" db="UniProtKB">
        <authorList>
            <consortium name="EnsemblPlants"/>
        </authorList>
    </citation>
    <scope>IDENTIFICATION</scope>
</reference>
<evidence type="ECO:0000256" key="1">
    <source>
        <dbReference type="PROSITE-ProRule" id="PRU00339"/>
    </source>
</evidence>
<name>A0A3B6CF54_WHEAT</name>
<accession>A0A3B6CF54</accession>
<dbReference type="OrthoDB" id="2423701at2759"/>
<dbReference type="Gene3D" id="3.40.30.10">
    <property type="entry name" value="Glutaredoxin"/>
    <property type="match status" value="1"/>
</dbReference>
<dbReference type="CDD" id="cd02980">
    <property type="entry name" value="TRX_Fd_family"/>
    <property type="match status" value="1"/>
</dbReference>
<keyword evidence="1" id="KW-0802">TPR repeat</keyword>
<dbReference type="InterPro" id="IPR019734">
    <property type="entry name" value="TPR_rpt"/>
</dbReference>
<dbReference type="SMR" id="A0A3B6CF54"/>
<dbReference type="PANTHER" id="PTHR47682">
    <property type="entry name" value="TETRATRICOPEPTIDE REPEAT (TPR)-CONTAINING PROTEIN"/>
    <property type="match status" value="1"/>
</dbReference>
<dbReference type="Gramene" id="TraesCS2B03G1385900.1">
    <property type="protein sequence ID" value="TraesCS2B03G1385900.1.CDS"/>
    <property type="gene ID" value="TraesCS2B03G1385900"/>
</dbReference>
<dbReference type="STRING" id="4565.A0A3B6CF54"/>
<sequence length="221" mass="22558">MAVAGAACASRPPRSPRWRGPASPRAAAGAVEIRVCTNHTCARQGGREVLVALEGLSQPPPRVDVASCGCLGPCGAGPNVGASIPGRGNAVFGHVSTSSAPPSSTPQRGSPRAGSATGGDHRAGRHGARCSGTRETCKVRIGIGGTAGALADAEEAIRIAPSFPHSHLLRGDALFAPGDYHSAEDAFARALDLDPSIRRSKSFKARLEKLREKLVSVSSSS</sequence>
<feature type="region of interest" description="Disordered" evidence="2">
    <location>
        <begin position="1"/>
        <end position="23"/>
    </location>
</feature>
<feature type="repeat" description="TPR" evidence="1">
    <location>
        <begin position="164"/>
        <end position="197"/>
    </location>
</feature>
<dbReference type="SUPFAM" id="SSF52833">
    <property type="entry name" value="Thioredoxin-like"/>
    <property type="match status" value="1"/>
</dbReference>
<dbReference type="InterPro" id="IPR036249">
    <property type="entry name" value="Thioredoxin-like_sf"/>
</dbReference>
<dbReference type="PANTHER" id="PTHR47682:SF1">
    <property type="entry name" value="TETRATRICOPEPTIDE REPEAT (TPR)-CONTAINING PROTEIN"/>
    <property type="match status" value="1"/>
</dbReference>
<evidence type="ECO:0000256" key="2">
    <source>
        <dbReference type="SAM" id="MobiDB-lite"/>
    </source>
</evidence>
<feature type="region of interest" description="Disordered" evidence="2">
    <location>
        <begin position="92"/>
        <end position="130"/>
    </location>
</feature>
<dbReference type="AlphaFoldDB" id="A0A3B6CF54"/>
<dbReference type="Gene3D" id="1.25.40.10">
    <property type="entry name" value="Tetratricopeptide repeat domain"/>
    <property type="match status" value="1"/>
</dbReference>
<dbReference type="Gramene" id="TraesCAD_scaffold_030213_01G000100.1">
    <property type="protein sequence ID" value="TraesCAD_scaffold_030213_01G000100.1"/>
    <property type="gene ID" value="TraesCAD_scaffold_030213_01G000100"/>
</dbReference>
<protein>
    <submittedName>
        <fullName evidence="3">Uncharacterized protein</fullName>
    </submittedName>
</protein>
<feature type="compositionally biased region" description="Low complexity" evidence="2">
    <location>
        <begin position="96"/>
        <end position="106"/>
    </location>
</feature>
<dbReference type="PROSITE" id="PS50005">
    <property type="entry name" value="TPR"/>
    <property type="match status" value="1"/>
</dbReference>
<proteinExistence type="predicted"/>
<dbReference type="Gramene" id="TraesWEE_scaffold_078747_01G000100.1">
    <property type="protein sequence ID" value="TraesWEE_scaffold_078747_01G000100.1"/>
    <property type="gene ID" value="TraesWEE_scaffold_078747_01G000100"/>
</dbReference>
<dbReference type="Gramene" id="TraesCS2B02G552100.1">
    <property type="protein sequence ID" value="TraesCS2B02G552100.1"/>
    <property type="gene ID" value="TraesCS2B02G552100"/>
</dbReference>
<reference evidence="3" key="1">
    <citation type="submission" date="2018-08" db="EMBL/GenBank/DDBJ databases">
        <authorList>
            <person name="Rossello M."/>
        </authorList>
    </citation>
    <scope>NUCLEOTIDE SEQUENCE [LARGE SCALE GENOMIC DNA]</scope>
    <source>
        <strain evidence="3">cv. Chinese Spring</strain>
    </source>
</reference>
<keyword evidence="4" id="KW-1185">Reference proteome</keyword>
<evidence type="ECO:0000313" key="3">
    <source>
        <dbReference type="EnsemblPlants" id="TraesCS2B02G552100.1"/>
    </source>
</evidence>
<dbReference type="InterPro" id="IPR011990">
    <property type="entry name" value="TPR-like_helical_dom_sf"/>
</dbReference>